<keyword evidence="2" id="KW-1185">Reference proteome</keyword>
<evidence type="ECO:0000313" key="2">
    <source>
        <dbReference type="Proteomes" id="UP000320461"/>
    </source>
</evidence>
<gene>
    <name evidence="1" type="ORF">CGE01nite_10600</name>
</gene>
<name>A0A4Y3KHE2_9CELL</name>
<protein>
    <recommendedName>
        <fullName evidence="3">DUF3800 domain-containing protein</fullName>
    </recommendedName>
</protein>
<evidence type="ECO:0008006" key="3">
    <source>
        <dbReference type="Google" id="ProtNLM"/>
    </source>
</evidence>
<dbReference type="RefSeq" id="WP_141369427.1">
    <property type="nucleotide sequence ID" value="NZ_BJLQ01000007.1"/>
</dbReference>
<organism evidence="1 2">
    <name type="scientific">Cellulomonas gelida</name>
    <dbReference type="NCBI Taxonomy" id="1712"/>
    <lineage>
        <taxon>Bacteria</taxon>
        <taxon>Bacillati</taxon>
        <taxon>Actinomycetota</taxon>
        <taxon>Actinomycetes</taxon>
        <taxon>Micrococcales</taxon>
        <taxon>Cellulomonadaceae</taxon>
        <taxon>Cellulomonas</taxon>
    </lineage>
</organism>
<proteinExistence type="predicted"/>
<dbReference type="AlphaFoldDB" id="A0A4Y3KHE2"/>
<sequence length="173" mass="19325">MHVFVDESKAGPYLLIASVVLPADLGAARSAIRSLHLPKQSRIHMKTETDARRRTILSAFAKAGLRVTIYHAVGYKTNIAAREACIDTLVRPLAFEPTARVTLECDETQDARDRQQLYRLVRELGCTERVQYEHRLASAEPLLAVPDAIGWAYARGGDFRKRAMPLVTKVVNI</sequence>
<dbReference type="EMBL" id="BJLQ01000007">
    <property type="protein sequence ID" value="GEA83809.1"/>
    <property type="molecule type" value="Genomic_DNA"/>
</dbReference>
<dbReference type="Proteomes" id="UP000320461">
    <property type="component" value="Unassembled WGS sequence"/>
</dbReference>
<accession>A0A4Y3KHE2</accession>
<evidence type="ECO:0000313" key="1">
    <source>
        <dbReference type="EMBL" id="GEA83809.1"/>
    </source>
</evidence>
<comment type="caution">
    <text evidence="1">The sequence shown here is derived from an EMBL/GenBank/DDBJ whole genome shotgun (WGS) entry which is preliminary data.</text>
</comment>
<reference evidence="1 2" key="1">
    <citation type="submission" date="2019-06" db="EMBL/GenBank/DDBJ databases">
        <title>Whole genome shotgun sequence of Cellulomonas gelida NBRC 3748.</title>
        <authorList>
            <person name="Hosoyama A."/>
            <person name="Uohara A."/>
            <person name="Ohji S."/>
            <person name="Ichikawa N."/>
        </authorList>
    </citation>
    <scope>NUCLEOTIDE SEQUENCE [LARGE SCALE GENOMIC DNA]</scope>
    <source>
        <strain evidence="1 2">NBRC 3748</strain>
    </source>
</reference>
<dbReference type="OrthoDB" id="5188615at2"/>